<dbReference type="Gene3D" id="1.10.287.130">
    <property type="match status" value="1"/>
</dbReference>
<dbReference type="InterPro" id="IPR003661">
    <property type="entry name" value="HisK_dim/P_dom"/>
</dbReference>
<dbReference type="Proteomes" id="UP001368500">
    <property type="component" value="Unassembled WGS sequence"/>
</dbReference>
<reference evidence="9 10" key="1">
    <citation type="submission" date="2024-04" db="EMBL/GenBank/DDBJ databases">
        <title>Novel species of the genus Ideonella isolated from streams.</title>
        <authorList>
            <person name="Lu H."/>
        </authorList>
    </citation>
    <scope>NUCLEOTIDE SEQUENCE [LARGE SCALE GENOMIC DNA]</scope>
    <source>
        <strain evidence="9 10">BYS139W</strain>
    </source>
</reference>
<keyword evidence="10" id="KW-1185">Reference proteome</keyword>
<evidence type="ECO:0000256" key="6">
    <source>
        <dbReference type="SAM" id="MobiDB-lite"/>
    </source>
</evidence>
<evidence type="ECO:0000313" key="10">
    <source>
        <dbReference type="Proteomes" id="UP001368500"/>
    </source>
</evidence>
<accession>A0ABU9B9S5</accession>
<dbReference type="EC" id="2.7.13.3" evidence="2"/>
<organism evidence="9 10">
    <name type="scientific">Pseudaquabacterium rugosum</name>
    <dbReference type="NCBI Taxonomy" id="2984194"/>
    <lineage>
        <taxon>Bacteria</taxon>
        <taxon>Pseudomonadati</taxon>
        <taxon>Pseudomonadota</taxon>
        <taxon>Betaproteobacteria</taxon>
        <taxon>Burkholderiales</taxon>
        <taxon>Sphaerotilaceae</taxon>
        <taxon>Pseudaquabacterium</taxon>
    </lineage>
</organism>
<dbReference type="GO" id="GO:0005524">
    <property type="term" value="F:ATP binding"/>
    <property type="evidence" value="ECO:0007669"/>
    <property type="project" value="UniProtKB-KW"/>
</dbReference>
<dbReference type="Pfam" id="PF00072">
    <property type="entry name" value="Response_reg"/>
    <property type="match status" value="1"/>
</dbReference>
<dbReference type="InterPro" id="IPR011006">
    <property type="entry name" value="CheY-like_superfamily"/>
</dbReference>
<dbReference type="SMART" id="SM00448">
    <property type="entry name" value="REC"/>
    <property type="match status" value="1"/>
</dbReference>
<feature type="region of interest" description="Disordered" evidence="6">
    <location>
        <begin position="529"/>
        <end position="552"/>
    </location>
</feature>
<dbReference type="SUPFAM" id="SSF52172">
    <property type="entry name" value="CheY-like"/>
    <property type="match status" value="1"/>
</dbReference>
<evidence type="ECO:0000259" key="7">
    <source>
        <dbReference type="PROSITE" id="PS50109"/>
    </source>
</evidence>
<evidence type="ECO:0000256" key="1">
    <source>
        <dbReference type="ARBA" id="ARBA00000085"/>
    </source>
</evidence>
<feature type="domain" description="Response regulatory" evidence="8">
    <location>
        <begin position="559"/>
        <end position="680"/>
    </location>
</feature>
<dbReference type="SMART" id="SM00388">
    <property type="entry name" value="HisKA"/>
    <property type="match status" value="1"/>
</dbReference>
<evidence type="ECO:0000256" key="3">
    <source>
        <dbReference type="ARBA" id="ARBA00022553"/>
    </source>
</evidence>
<dbReference type="Gene3D" id="3.40.50.2300">
    <property type="match status" value="1"/>
</dbReference>
<gene>
    <name evidence="9" type="ORF">AACH11_06050</name>
</gene>
<dbReference type="SUPFAM" id="SSF55874">
    <property type="entry name" value="ATPase domain of HSP90 chaperone/DNA topoisomerase II/histidine kinase"/>
    <property type="match status" value="1"/>
</dbReference>
<dbReference type="EMBL" id="JBBUTF010000005">
    <property type="protein sequence ID" value="MEK8025520.1"/>
    <property type="molecule type" value="Genomic_DNA"/>
</dbReference>
<feature type="domain" description="Histidine kinase" evidence="7">
    <location>
        <begin position="180"/>
        <end position="399"/>
    </location>
</feature>
<dbReference type="PANTHER" id="PTHR45339:SF1">
    <property type="entry name" value="HYBRID SIGNAL TRANSDUCTION HISTIDINE KINASE J"/>
    <property type="match status" value="1"/>
</dbReference>
<dbReference type="CDD" id="cd00082">
    <property type="entry name" value="HisKA"/>
    <property type="match status" value="1"/>
</dbReference>
<dbReference type="SUPFAM" id="SSF47384">
    <property type="entry name" value="Homodimeric domain of signal transducing histidine kinase"/>
    <property type="match status" value="1"/>
</dbReference>
<dbReference type="PANTHER" id="PTHR45339">
    <property type="entry name" value="HYBRID SIGNAL TRANSDUCTION HISTIDINE KINASE J"/>
    <property type="match status" value="1"/>
</dbReference>
<evidence type="ECO:0000256" key="2">
    <source>
        <dbReference type="ARBA" id="ARBA00012438"/>
    </source>
</evidence>
<dbReference type="Pfam" id="PF00512">
    <property type="entry name" value="HisKA"/>
    <property type="match status" value="1"/>
</dbReference>
<dbReference type="CDD" id="cd17546">
    <property type="entry name" value="REC_hyHK_CKI1_RcsC-like"/>
    <property type="match status" value="1"/>
</dbReference>
<dbReference type="InterPro" id="IPR036890">
    <property type="entry name" value="HATPase_C_sf"/>
</dbReference>
<dbReference type="InterPro" id="IPR004358">
    <property type="entry name" value="Sig_transdc_His_kin-like_C"/>
</dbReference>
<dbReference type="PRINTS" id="PR00344">
    <property type="entry name" value="BCTRLSENSOR"/>
</dbReference>
<protein>
    <recommendedName>
        <fullName evidence="2">histidine kinase</fullName>
        <ecNumber evidence="2">2.7.13.3</ecNumber>
    </recommendedName>
</protein>
<keyword evidence="9" id="KW-0067">ATP-binding</keyword>
<name>A0ABU9B9S5_9BURK</name>
<sequence>MGPPDPELRGGTGVPVAAQDCFLELDVRRARAWLSPTLARWLGWTTGSGDVALHRLARRIHAADRQLWAEVWRARRDGATGTGGAAAGSWSHEMRLRDALGRWQRVSGLARWWRQPDGLRLTVHWQLDSGPPPPGAHEADAAEEPPELTIARLRLALRRAEQRRHAAERANAAKTRFLAHISHEIRTPLSGVLGLTELALQRAHSADLRRYLEQARLSGQALHQVISDVLDLSRIEAGHTELRPVEFDLGALLCEAVRGLLPLTRGATLMLLFDHEGPEATVRGDPGALRQIITNLVGNAIKYTPCGAVRVIARIRPCGHERLQLQLDVIDNGPGIPETLRPLLFEPFVRGRTPAVQGPEGAGLGLAIAQALTRATGGQLALLDSPVGAHFRLEVTLAQVGALRQAPARAQAAPAWLVFPDRDSGEHMARRLRRQGWDCTLLTDVAQAVALARQPWGERAPVVLLAEPALQRDVQLRPLREALPDSALYLLIRPDWHEPLLESQARTLGIQPLVAPLTPTELVHLQRAPETAPAPPPHTPARLQARSGAGPAGARSSRRVLLVEDDEVNQLVGSEFLRALGLQVQVAADGQAALAACAAPGGGLDLVLMDLQLPDIDGLQVTQMLLERQRRGQWVGAPIVALTAHATPEHQAACEAAGMAGMLTKPLSLDLLRRVLPRWL</sequence>
<keyword evidence="9" id="KW-0547">Nucleotide-binding</keyword>
<dbReference type="PROSITE" id="PS50110">
    <property type="entry name" value="RESPONSE_REGULATORY"/>
    <property type="match status" value="1"/>
</dbReference>
<comment type="caution">
    <text evidence="9">The sequence shown here is derived from an EMBL/GenBank/DDBJ whole genome shotgun (WGS) entry which is preliminary data.</text>
</comment>
<dbReference type="Gene3D" id="3.30.450.20">
    <property type="entry name" value="PAS domain"/>
    <property type="match status" value="1"/>
</dbReference>
<dbReference type="InterPro" id="IPR003594">
    <property type="entry name" value="HATPase_dom"/>
</dbReference>
<dbReference type="RefSeq" id="WP_341373307.1">
    <property type="nucleotide sequence ID" value="NZ_JBBUTF010000005.1"/>
</dbReference>
<comment type="catalytic activity">
    <reaction evidence="1">
        <text>ATP + protein L-histidine = ADP + protein N-phospho-L-histidine.</text>
        <dbReference type="EC" id="2.7.13.3"/>
    </reaction>
</comment>
<dbReference type="SMART" id="SM00387">
    <property type="entry name" value="HATPase_c"/>
    <property type="match status" value="1"/>
</dbReference>
<keyword evidence="3 5" id="KW-0597">Phosphoprotein</keyword>
<dbReference type="InterPro" id="IPR036097">
    <property type="entry name" value="HisK_dim/P_sf"/>
</dbReference>
<evidence type="ECO:0000313" key="9">
    <source>
        <dbReference type="EMBL" id="MEK8025520.1"/>
    </source>
</evidence>
<feature type="modified residue" description="4-aspartylphosphate" evidence="5">
    <location>
        <position position="610"/>
    </location>
</feature>
<keyword evidence="4" id="KW-0902">Two-component regulatory system</keyword>
<evidence type="ECO:0000259" key="8">
    <source>
        <dbReference type="PROSITE" id="PS50110"/>
    </source>
</evidence>
<dbReference type="InterPro" id="IPR001789">
    <property type="entry name" value="Sig_transdc_resp-reg_receiver"/>
</dbReference>
<dbReference type="InterPro" id="IPR005467">
    <property type="entry name" value="His_kinase_dom"/>
</dbReference>
<dbReference type="Pfam" id="PF02518">
    <property type="entry name" value="HATPase_c"/>
    <property type="match status" value="1"/>
</dbReference>
<evidence type="ECO:0000256" key="4">
    <source>
        <dbReference type="ARBA" id="ARBA00023012"/>
    </source>
</evidence>
<proteinExistence type="predicted"/>
<dbReference type="Gene3D" id="3.30.565.10">
    <property type="entry name" value="Histidine kinase-like ATPase, C-terminal domain"/>
    <property type="match status" value="1"/>
</dbReference>
<evidence type="ECO:0000256" key="5">
    <source>
        <dbReference type="PROSITE-ProRule" id="PRU00169"/>
    </source>
</evidence>
<dbReference type="PROSITE" id="PS50109">
    <property type="entry name" value="HIS_KIN"/>
    <property type="match status" value="1"/>
</dbReference>